<protein>
    <submittedName>
        <fullName evidence="3">Uncharacterized protein</fullName>
    </submittedName>
</protein>
<proteinExistence type="predicted"/>
<reference evidence="4" key="1">
    <citation type="journal article" date="2019" name="Int. J. Syst. Evol. Microbiol.">
        <title>The Global Catalogue of Microorganisms (GCM) 10K type strain sequencing project: providing services to taxonomists for standard genome sequencing and annotation.</title>
        <authorList>
            <consortium name="The Broad Institute Genomics Platform"/>
            <consortium name="The Broad Institute Genome Sequencing Center for Infectious Disease"/>
            <person name="Wu L."/>
            <person name="Ma J."/>
        </authorList>
    </citation>
    <scope>NUCLEOTIDE SEQUENCE [LARGE SCALE GENOMIC DNA]</scope>
    <source>
        <strain evidence="4">JCM 17630</strain>
    </source>
</reference>
<gene>
    <name evidence="3" type="ORF">GCM10022291_11810</name>
</gene>
<feature type="transmembrane region" description="Helical" evidence="2">
    <location>
        <begin position="175"/>
        <end position="195"/>
    </location>
</feature>
<dbReference type="Proteomes" id="UP001501496">
    <property type="component" value="Unassembled WGS sequence"/>
</dbReference>
<evidence type="ECO:0000313" key="3">
    <source>
        <dbReference type="EMBL" id="GAA4233803.1"/>
    </source>
</evidence>
<feature type="transmembrane region" description="Helical" evidence="2">
    <location>
        <begin position="407"/>
        <end position="426"/>
    </location>
</feature>
<feature type="transmembrane region" description="Helical" evidence="2">
    <location>
        <begin position="25"/>
        <end position="45"/>
    </location>
</feature>
<evidence type="ECO:0000256" key="1">
    <source>
        <dbReference type="SAM" id="Coils"/>
    </source>
</evidence>
<keyword evidence="2" id="KW-0812">Transmembrane</keyword>
<accession>A0ABP8C594</accession>
<organism evidence="3 4">
    <name type="scientific">Postechiella marina</name>
    <dbReference type="NCBI Taxonomy" id="943941"/>
    <lineage>
        <taxon>Bacteria</taxon>
        <taxon>Pseudomonadati</taxon>
        <taxon>Bacteroidota</taxon>
        <taxon>Flavobacteriia</taxon>
        <taxon>Flavobacteriales</taxon>
        <taxon>Flavobacteriaceae</taxon>
        <taxon>Postechiella</taxon>
    </lineage>
</organism>
<evidence type="ECO:0000313" key="4">
    <source>
        <dbReference type="Proteomes" id="UP001501496"/>
    </source>
</evidence>
<keyword evidence="2" id="KW-1133">Transmembrane helix</keyword>
<comment type="caution">
    <text evidence="3">The sequence shown here is derived from an EMBL/GenBank/DDBJ whole genome shotgun (WGS) entry which is preliminary data.</text>
</comment>
<dbReference type="EMBL" id="BAABCA010000002">
    <property type="protein sequence ID" value="GAA4233803.1"/>
    <property type="molecule type" value="Genomic_DNA"/>
</dbReference>
<feature type="transmembrane region" description="Helical" evidence="2">
    <location>
        <begin position="51"/>
        <end position="73"/>
    </location>
</feature>
<name>A0ABP8C594_9FLAO</name>
<sequence>MFTNRNLNKNEFAYVSNQINQTKTLLFVTFIILVIVVSALAFTVYNELDEYNFFLNINFGFLIILLYGLNWFVKGYKNYIINPLVHKSKGVYKRIYEQHGKNGRYYDTLNGFKIKVPWHWRSYLKAQQAQIDYEYITRDGAVSMSEGIPNYIISINDVLSLDYEIKNGLRKAKPISFLNIVSILLVVPVVLVQSFNTNLQHIKDYKQITLSKADEITLNSVEDLAKITTPSYIKIEQAWVYQFESPSAYKGDYFVISKQERDRIYNNPSSSINLQYFLPSRAFQKPDKNTFKNNLEKNNLMELAVFKDLPDSTFNAILNKEYQSRVKTYERRLKAAKNIEKSLETLKPKNFILNINEECFNALKEKPNSIKTGLESTYEVYGFYTPKNNSLVSFKTQERKKENIQSALFPFGICLIVILLFLNTLYKLIRNTIIKKKLVKKQLDVYQGPTRIEK</sequence>
<keyword evidence="2" id="KW-0472">Membrane</keyword>
<feature type="coiled-coil region" evidence="1">
    <location>
        <begin position="319"/>
        <end position="346"/>
    </location>
</feature>
<evidence type="ECO:0000256" key="2">
    <source>
        <dbReference type="SAM" id="Phobius"/>
    </source>
</evidence>
<dbReference type="RefSeq" id="WP_344787194.1">
    <property type="nucleotide sequence ID" value="NZ_BAABCA010000002.1"/>
</dbReference>
<keyword evidence="4" id="KW-1185">Reference proteome</keyword>
<keyword evidence="1" id="KW-0175">Coiled coil</keyword>